<dbReference type="EMBL" id="JAFLVR010000020">
    <property type="protein sequence ID" value="MBO0452424.1"/>
    <property type="molecule type" value="Genomic_DNA"/>
</dbReference>
<dbReference type="InterPro" id="IPR018062">
    <property type="entry name" value="HTH_AraC-typ_CS"/>
</dbReference>
<dbReference type="Pfam" id="PF12833">
    <property type="entry name" value="HTH_18"/>
    <property type="match status" value="1"/>
</dbReference>
<dbReference type="InterPro" id="IPR009057">
    <property type="entry name" value="Homeodomain-like_sf"/>
</dbReference>
<keyword evidence="1" id="KW-0805">Transcription regulation</keyword>
<evidence type="ECO:0000313" key="6">
    <source>
        <dbReference type="Proteomes" id="UP000664495"/>
    </source>
</evidence>
<evidence type="ECO:0000256" key="1">
    <source>
        <dbReference type="ARBA" id="ARBA00023015"/>
    </source>
</evidence>
<dbReference type="PANTHER" id="PTHR43280">
    <property type="entry name" value="ARAC-FAMILY TRANSCRIPTIONAL REGULATOR"/>
    <property type="match status" value="1"/>
</dbReference>
<protein>
    <submittedName>
        <fullName evidence="5">Helix-turn-helix transcriptional regulator</fullName>
    </submittedName>
</protein>
<keyword evidence="6" id="KW-1185">Reference proteome</keyword>
<keyword evidence="2" id="KW-0238">DNA-binding</keyword>
<dbReference type="PANTHER" id="PTHR43280:SF2">
    <property type="entry name" value="HTH-TYPE TRANSCRIPTIONAL REGULATOR EXSA"/>
    <property type="match status" value="1"/>
</dbReference>
<evidence type="ECO:0000313" key="5">
    <source>
        <dbReference type="EMBL" id="MBO0452424.1"/>
    </source>
</evidence>
<name>A0ABS3HG51_9ENTE</name>
<dbReference type="Gene3D" id="1.10.10.60">
    <property type="entry name" value="Homeodomain-like"/>
    <property type="match status" value="2"/>
</dbReference>
<evidence type="ECO:0000256" key="3">
    <source>
        <dbReference type="ARBA" id="ARBA00023163"/>
    </source>
</evidence>
<dbReference type="PROSITE" id="PS00041">
    <property type="entry name" value="HTH_ARAC_FAMILY_1"/>
    <property type="match status" value="1"/>
</dbReference>
<dbReference type="Proteomes" id="UP000664495">
    <property type="component" value="Unassembled WGS sequence"/>
</dbReference>
<evidence type="ECO:0000259" key="4">
    <source>
        <dbReference type="PROSITE" id="PS01124"/>
    </source>
</evidence>
<keyword evidence="3" id="KW-0804">Transcription</keyword>
<dbReference type="InterPro" id="IPR037923">
    <property type="entry name" value="HTH-like"/>
</dbReference>
<feature type="domain" description="HTH araC/xylS-type" evidence="4">
    <location>
        <begin position="165"/>
        <end position="263"/>
    </location>
</feature>
<evidence type="ECO:0000256" key="2">
    <source>
        <dbReference type="ARBA" id="ARBA00023125"/>
    </source>
</evidence>
<dbReference type="SMART" id="SM00342">
    <property type="entry name" value="HTH_ARAC"/>
    <property type="match status" value="1"/>
</dbReference>
<dbReference type="InterPro" id="IPR018060">
    <property type="entry name" value="HTH_AraC"/>
</dbReference>
<dbReference type="RefSeq" id="WP_207108195.1">
    <property type="nucleotide sequence ID" value="NZ_JAFLVR010000020.1"/>
</dbReference>
<organism evidence="5 6">
    <name type="scientific">Candidatus Enterococcus murrayae</name>
    <dbReference type="NCBI Taxonomy" id="2815321"/>
    <lineage>
        <taxon>Bacteria</taxon>
        <taxon>Bacillati</taxon>
        <taxon>Bacillota</taxon>
        <taxon>Bacilli</taxon>
        <taxon>Lactobacillales</taxon>
        <taxon>Enterococcaceae</taxon>
        <taxon>Enterococcus</taxon>
    </lineage>
</organism>
<sequence>MQNYFSQSYYYMDNYNLPFLKGIGIGHGDAHYFWENKDRKDHQVVLQYTLAGIGYFESGDQRSIQRRGSFFLAEIPSDCRYYGKEDWQFLYLEFSKEVLQLFYPINQTHHASSPEFQELLIKLCAELKACSEVPFFENTQLAYSLILALKKELLTKRVEKYPLAKEIKKYLEQHYQSDVGLVDVEEQFGVSRYKAIRLFEKTYSISPMAYLKKYRIKRALPFLADGQRTVHQIAQLVGMANGNYFAKVFKAEMGISPSDYQKSKQRFNEES</sequence>
<dbReference type="PROSITE" id="PS01124">
    <property type="entry name" value="HTH_ARAC_FAMILY_2"/>
    <property type="match status" value="1"/>
</dbReference>
<dbReference type="SUPFAM" id="SSF51215">
    <property type="entry name" value="Regulatory protein AraC"/>
    <property type="match status" value="1"/>
</dbReference>
<comment type="caution">
    <text evidence="5">The sequence shown here is derived from an EMBL/GenBank/DDBJ whole genome shotgun (WGS) entry which is preliminary data.</text>
</comment>
<proteinExistence type="predicted"/>
<dbReference type="SUPFAM" id="SSF46689">
    <property type="entry name" value="Homeodomain-like"/>
    <property type="match status" value="2"/>
</dbReference>
<reference evidence="5 6" key="1">
    <citation type="submission" date="2021-03" db="EMBL/GenBank/DDBJ databases">
        <title>Enterococcal diversity collection.</title>
        <authorList>
            <person name="Gilmore M.S."/>
            <person name="Schwartzman J."/>
            <person name="Van Tyne D."/>
            <person name="Martin M."/>
            <person name="Earl A.M."/>
            <person name="Manson A.L."/>
            <person name="Straub T."/>
            <person name="Salamzade R."/>
            <person name="Saavedra J."/>
            <person name="Lebreton F."/>
            <person name="Prichula J."/>
            <person name="Schaufler K."/>
            <person name="Gaca A."/>
            <person name="Sgardioli B."/>
            <person name="Wagenaar J."/>
            <person name="Strong T."/>
        </authorList>
    </citation>
    <scope>NUCLEOTIDE SEQUENCE [LARGE SCALE GENOMIC DNA]</scope>
    <source>
        <strain evidence="5 6">MJM16</strain>
    </source>
</reference>
<accession>A0ABS3HG51</accession>
<gene>
    <name evidence="5" type="ORF">JZO85_09095</name>
</gene>